<dbReference type="Gene3D" id="3.40.50.11260">
    <property type="match status" value="1"/>
</dbReference>
<dbReference type="Gene3D" id="3.30.565.10">
    <property type="entry name" value="Histidine kinase-like ATPase, C-terminal domain"/>
    <property type="match status" value="1"/>
</dbReference>
<evidence type="ECO:0000256" key="1">
    <source>
        <dbReference type="ARBA" id="ARBA00004496"/>
    </source>
</evidence>
<dbReference type="GO" id="GO:0140662">
    <property type="term" value="F:ATP-dependent protein folding chaperone"/>
    <property type="evidence" value="ECO:0007669"/>
    <property type="project" value="InterPro"/>
</dbReference>
<dbReference type="InterPro" id="IPR020568">
    <property type="entry name" value="Ribosomal_Su5_D2-typ_SF"/>
</dbReference>
<dbReference type="GO" id="GO:0051082">
    <property type="term" value="F:unfolded protein binding"/>
    <property type="evidence" value="ECO:0007669"/>
    <property type="project" value="InterPro"/>
</dbReference>
<dbReference type="InterPro" id="IPR036890">
    <property type="entry name" value="HATPase_C_sf"/>
</dbReference>
<gene>
    <name evidence="10" type="ORF">NSK_003067</name>
</gene>
<dbReference type="GO" id="GO:0005524">
    <property type="term" value="F:ATP binding"/>
    <property type="evidence" value="ECO:0007669"/>
    <property type="project" value="UniProtKB-KW"/>
</dbReference>
<feature type="compositionally biased region" description="Acidic residues" evidence="8">
    <location>
        <begin position="501"/>
        <end position="514"/>
    </location>
</feature>
<dbReference type="AlphaFoldDB" id="A0A4D9DAB6"/>
<feature type="compositionally biased region" description="Polar residues" evidence="8">
    <location>
        <begin position="823"/>
        <end position="835"/>
    </location>
</feature>
<accession>A0A4D9DAB6</accession>
<feature type="binding site" evidence="7">
    <location>
        <position position="175"/>
    </location>
    <ligand>
        <name>ATP</name>
        <dbReference type="ChEBI" id="CHEBI:30616"/>
    </ligand>
</feature>
<dbReference type="HAMAP" id="MF_00505">
    <property type="entry name" value="HSP90"/>
    <property type="match status" value="1"/>
</dbReference>
<dbReference type="InterPro" id="IPR001404">
    <property type="entry name" value="Hsp90_fam"/>
</dbReference>
<comment type="similarity">
    <text evidence="2">Belongs to the heat shock protein 90 family.</text>
</comment>
<keyword evidence="3" id="KW-0963">Cytoplasm</keyword>
<dbReference type="OrthoDB" id="28737at2759"/>
<feature type="binding site" evidence="7">
    <location>
        <position position="170"/>
    </location>
    <ligand>
        <name>ATP</name>
        <dbReference type="ChEBI" id="CHEBI:30616"/>
    </ligand>
</feature>
<feature type="binding site" evidence="7">
    <location>
        <position position="124"/>
    </location>
    <ligand>
        <name>ATP</name>
        <dbReference type="ChEBI" id="CHEBI:30616"/>
    </ligand>
</feature>
<dbReference type="Proteomes" id="UP000355283">
    <property type="component" value="Unassembled WGS sequence"/>
</dbReference>
<protein>
    <submittedName>
        <fullName evidence="10">Uncharacterized protein</fullName>
    </submittedName>
</protein>
<evidence type="ECO:0000256" key="3">
    <source>
        <dbReference type="ARBA" id="ARBA00022490"/>
    </source>
</evidence>
<dbReference type="PIRSF" id="PIRSF002583">
    <property type="entry name" value="Hsp90"/>
    <property type="match status" value="1"/>
</dbReference>
<keyword evidence="6" id="KW-0143">Chaperone</keyword>
<dbReference type="InterPro" id="IPR037196">
    <property type="entry name" value="HSP90_C"/>
</dbReference>
<feature type="chain" id="PRO_5020032109" evidence="9">
    <location>
        <begin position="25"/>
        <end position="835"/>
    </location>
</feature>
<organism evidence="10 11">
    <name type="scientific">Nannochloropsis salina CCMP1776</name>
    <dbReference type="NCBI Taxonomy" id="1027361"/>
    <lineage>
        <taxon>Eukaryota</taxon>
        <taxon>Sar</taxon>
        <taxon>Stramenopiles</taxon>
        <taxon>Ochrophyta</taxon>
        <taxon>Eustigmatophyceae</taxon>
        <taxon>Eustigmatales</taxon>
        <taxon>Monodopsidaceae</taxon>
        <taxon>Microchloropsis</taxon>
        <taxon>Microchloropsis salina</taxon>
    </lineage>
</organism>
<feature type="region of interest" description="Disordered" evidence="8">
    <location>
        <begin position="806"/>
        <end position="835"/>
    </location>
</feature>
<feature type="signal peptide" evidence="9">
    <location>
        <begin position="1"/>
        <end position="24"/>
    </location>
</feature>
<dbReference type="CDD" id="cd16927">
    <property type="entry name" value="HATPase_Hsp90-like"/>
    <property type="match status" value="1"/>
</dbReference>
<dbReference type="SUPFAM" id="SSF55874">
    <property type="entry name" value="ATPase domain of HSP90 chaperone/DNA topoisomerase II/histidine kinase"/>
    <property type="match status" value="1"/>
</dbReference>
<comment type="caution">
    <text evidence="10">The sequence shown here is derived from an EMBL/GenBank/DDBJ whole genome shotgun (WGS) entry which is preliminary data.</text>
</comment>
<evidence type="ECO:0000256" key="6">
    <source>
        <dbReference type="ARBA" id="ARBA00023186"/>
    </source>
</evidence>
<feature type="binding site" evidence="7">
    <location>
        <position position="262"/>
    </location>
    <ligand>
        <name>ATP</name>
        <dbReference type="ChEBI" id="CHEBI:30616"/>
    </ligand>
</feature>
<dbReference type="Pfam" id="PF00183">
    <property type="entry name" value="HSP90"/>
    <property type="match status" value="1"/>
</dbReference>
<name>A0A4D9DAB6_9STRA</name>
<dbReference type="PRINTS" id="PR00775">
    <property type="entry name" value="HEATSHOCK90"/>
</dbReference>
<evidence type="ECO:0000256" key="8">
    <source>
        <dbReference type="SAM" id="MobiDB-lite"/>
    </source>
</evidence>
<dbReference type="FunFam" id="3.30.565.10:FF:000005">
    <property type="entry name" value="Heat shock protein 90"/>
    <property type="match status" value="1"/>
</dbReference>
<keyword evidence="9" id="KW-0732">Signal</keyword>
<feature type="compositionally biased region" description="Acidic residues" evidence="8">
    <location>
        <begin position="806"/>
        <end position="815"/>
    </location>
</feature>
<dbReference type="SUPFAM" id="SSF54211">
    <property type="entry name" value="Ribosomal protein S5 domain 2-like"/>
    <property type="match status" value="1"/>
</dbReference>
<feature type="binding site" evidence="7">
    <location>
        <position position="189"/>
    </location>
    <ligand>
        <name>ATP</name>
        <dbReference type="ChEBI" id="CHEBI:30616"/>
    </ligand>
</feature>
<feature type="binding site" evidence="7">
    <location>
        <position position="128"/>
    </location>
    <ligand>
        <name>ATP</name>
        <dbReference type="ChEBI" id="CHEBI:30616"/>
    </ligand>
</feature>
<dbReference type="FunFam" id="3.40.50.11260:FF:000001">
    <property type="entry name" value="Heat shock protein 90 alpha"/>
    <property type="match status" value="1"/>
</dbReference>
<dbReference type="EMBL" id="SDOX01000011">
    <property type="protein sequence ID" value="TFJ85558.1"/>
    <property type="molecule type" value="Genomic_DNA"/>
</dbReference>
<evidence type="ECO:0000256" key="2">
    <source>
        <dbReference type="ARBA" id="ARBA00008239"/>
    </source>
</evidence>
<feature type="compositionally biased region" description="Acidic residues" evidence="8">
    <location>
        <begin position="308"/>
        <end position="336"/>
    </location>
</feature>
<dbReference type="Pfam" id="PF13589">
    <property type="entry name" value="HATPase_c_3"/>
    <property type="match status" value="1"/>
</dbReference>
<keyword evidence="11" id="KW-1185">Reference proteome</keyword>
<dbReference type="PANTHER" id="PTHR11528">
    <property type="entry name" value="HEAT SHOCK PROTEIN 90 FAMILY MEMBER"/>
    <property type="match status" value="1"/>
</dbReference>
<evidence type="ECO:0000256" key="9">
    <source>
        <dbReference type="SAM" id="SignalP"/>
    </source>
</evidence>
<evidence type="ECO:0000256" key="5">
    <source>
        <dbReference type="ARBA" id="ARBA00022840"/>
    </source>
</evidence>
<dbReference type="InterPro" id="IPR020575">
    <property type="entry name" value="Hsp90_N"/>
</dbReference>
<feature type="binding site" evidence="7">
    <location>
        <begin position="190"/>
        <end position="191"/>
    </location>
    <ligand>
        <name>ATP</name>
        <dbReference type="ChEBI" id="CHEBI:30616"/>
    </ligand>
</feature>
<evidence type="ECO:0000256" key="7">
    <source>
        <dbReference type="PIRSR" id="PIRSR002583-1"/>
    </source>
</evidence>
<sequence length="835" mass="95030">MRRITKLGLMLGVLAMICWTSVTAQNTEVEEILDREYGADMDEDKIMADIAKTNGIDPEKFNYEEWLAQQKEEIDEKDRAAAPSELDLALEAEGEKFEFQAEVSRLMDIIINSLYKTKEIFLRELISNASDALDKIRFMAIGDASALETKPDLELRIQANKDKNTLVIRDTGVGMDRNDMVNNLGTVAKSGTANFVDALAEGQDLSLIGQFGVGFYSIYLVADKVRVASKKNGAEQYVWESTADGVFTVVKDPRGDTLGRGTEITLYLKDGAKEFAKTDVLEGLVKRYSEFISFPIYLEKSYKEEVEVPVEEEEVESGTTEGDEDEEEEYEEVEVSDDVKTKKETITKTVWERVNTNVAIWSRPSSEITDEEYSNFYNAFTKDTVAPQSWIHFKAEGEMEFKSILYIPGEAPSDLYDTYYTKTAQLRLYVKKVLISDEFEELLPRYMNFIRGVVDSDDLPLNVSRETLQQHKLLKVMAKKLTRKVLEMLRRLASKGHTSEPDEAEEEEEDEEEGETKKVVDNEKYIKFWETFGKSIKLGVVEDMVNRAKLVKLLRFRSSLEGNNWTSLEGYLSRAKDWQKSIYYLAGESMEAVQKSPFVEKFKSKGLEVLFLVDSIDEYCIQQIPEFEGKKLQSISKEGLKFGDEDEKTVKSREKHYKEAFASLVEYLKILFKGKIKEVAISHRIESAPSVIVTGRYGHSANMERIMRTQSINDPAKYNALLAQKTMEINPRHPIVVELNRRLQEHGDDADGVLDTAWLLYDTALLESGFTHDDVPKFTSRVLNAMRSGLHLPNLDLHDEAEIAVEEDDEDEGEIIPEGTMPDLSQYTASVSDEL</sequence>
<dbReference type="Gene3D" id="1.20.120.790">
    <property type="entry name" value="Heat shock protein 90, C-terminal domain"/>
    <property type="match status" value="1"/>
</dbReference>
<keyword evidence="4 7" id="KW-0547">Nucleotide-binding</keyword>
<comment type="subcellular location">
    <subcellularLocation>
        <location evidence="1">Cytoplasm</location>
    </subcellularLocation>
</comment>
<evidence type="ECO:0000313" key="11">
    <source>
        <dbReference type="Proteomes" id="UP000355283"/>
    </source>
</evidence>
<evidence type="ECO:0000256" key="4">
    <source>
        <dbReference type="ARBA" id="ARBA00022741"/>
    </source>
</evidence>
<feature type="region of interest" description="Disordered" evidence="8">
    <location>
        <begin position="308"/>
        <end position="338"/>
    </location>
</feature>
<dbReference type="NCBIfam" id="NF003555">
    <property type="entry name" value="PRK05218.1"/>
    <property type="match status" value="1"/>
</dbReference>
<feature type="binding site" evidence="7">
    <location>
        <position position="183"/>
    </location>
    <ligand>
        <name>ATP</name>
        <dbReference type="ChEBI" id="CHEBI:30616"/>
    </ligand>
</feature>
<dbReference type="GO" id="GO:0016887">
    <property type="term" value="F:ATP hydrolysis activity"/>
    <property type="evidence" value="ECO:0007669"/>
    <property type="project" value="InterPro"/>
</dbReference>
<evidence type="ECO:0000313" key="10">
    <source>
        <dbReference type="EMBL" id="TFJ85558.1"/>
    </source>
</evidence>
<dbReference type="Gene3D" id="3.30.230.80">
    <property type="match status" value="1"/>
</dbReference>
<dbReference type="GO" id="GO:0005737">
    <property type="term" value="C:cytoplasm"/>
    <property type="evidence" value="ECO:0007669"/>
    <property type="project" value="UniProtKB-SubCell"/>
</dbReference>
<reference evidence="10 11" key="1">
    <citation type="submission" date="2019-01" db="EMBL/GenBank/DDBJ databases">
        <title>Nuclear Genome Assembly of the Microalgal Biofuel strain Nannochloropsis salina CCMP1776.</title>
        <authorList>
            <person name="Hovde B."/>
        </authorList>
    </citation>
    <scope>NUCLEOTIDE SEQUENCE [LARGE SCALE GENOMIC DNA]</scope>
    <source>
        <strain evidence="10 11">CCMP1776</strain>
    </source>
</reference>
<feature type="binding site" evidence="7">
    <location>
        <position position="465"/>
    </location>
    <ligand>
        <name>ATP</name>
        <dbReference type="ChEBI" id="CHEBI:30616"/>
    </ligand>
</feature>
<keyword evidence="5 7" id="KW-0067">ATP-binding</keyword>
<dbReference type="SUPFAM" id="SSF110942">
    <property type="entry name" value="HSP90 C-terminal domain"/>
    <property type="match status" value="1"/>
</dbReference>
<proteinExistence type="inferred from homology"/>
<feature type="binding site" evidence="7">
    <location>
        <begin position="210"/>
        <end position="215"/>
    </location>
    <ligand>
        <name>ATP</name>
        <dbReference type="ChEBI" id="CHEBI:30616"/>
    </ligand>
</feature>
<feature type="region of interest" description="Disordered" evidence="8">
    <location>
        <begin position="494"/>
        <end position="517"/>
    </location>
</feature>